<dbReference type="Proteomes" id="UP000722957">
    <property type="component" value="Unassembled WGS sequence"/>
</dbReference>
<evidence type="ECO:0000313" key="2">
    <source>
        <dbReference type="Proteomes" id="UP000722957"/>
    </source>
</evidence>
<dbReference type="KEGG" id="vau:VANGNB10_cI1606c"/>
<sequence length="436" mass="47972">MNKQKSFMDVISSSIVSPSASLSEMWAGKSISLTDGGFWSQFLGYQSSSGKTVGVNNAMKLSTVWACVRLISTSVAGLPFGVYKKMPDGGRQSAKDLNVHDIIHTSPNEDMTAFQFWQAVVSSMLLWGNAYCEIYWSGSTPIAINFLLPNRVTVKESTSGRLKYFYQGKTGEPREIPAKNMLHIPSFSLDGRLGLSSISYGVNVFGSAMSADDAAGSTFKNGLMPTIAFNVDRELKGEQRVEFRKYVETISGALNAGKSPVLEKGVKADSIGIPPKDAQLLESRSFSIEEICRWFGVDPAMVAHGSKDSNWGTGLEQKQIWFLTFCISTFTNQIQQCVNKKLLTPVQRVSYYSEFSLEGFLKADSAARSAFYSSMTQNGIYTRDDCREKENLPRKGGNANVLTVQSNLLPLDQLGKSNDSQTVRAALKGWLEDNQE</sequence>
<dbReference type="EMBL" id="RDOM01000033">
    <property type="protein sequence ID" value="MBF4272936.1"/>
    <property type="molecule type" value="Genomic_DNA"/>
</dbReference>
<protein>
    <submittedName>
        <fullName evidence="1">Phage portal protein</fullName>
    </submittedName>
</protein>
<dbReference type="InterPro" id="IPR006427">
    <property type="entry name" value="Portal_HK97"/>
</dbReference>
<evidence type="ECO:0000313" key="1">
    <source>
        <dbReference type="EMBL" id="MBF4272936.1"/>
    </source>
</evidence>
<comment type="caution">
    <text evidence="1">The sequence shown here is derived from an EMBL/GenBank/DDBJ whole genome shotgun (WGS) entry which is preliminary data.</text>
</comment>
<dbReference type="NCBIfam" id="TIGR01537">
    <property type="entry name" value="portal_HK97"/>
    <property type="match status" value="1"/>
</dbReference>
<dbReference type="RefSeq" id="WP_041946981.1">
    <property type="nucleotide sequence ID" value="NZ_CP020534.1"/>
</dbReference>
<proteinExistence type="predicted"/>
<organism evidence="1 2">
    <name type="scientific">Vibrio anguillarum</name>
    <name type="common">Listonella anguillarum</name>
    <dbReference type="NCBI Taxonomy" id="55601"/>
    <lineage>
        <taxon>Bacteria</taxon>
        <taxon>Pseudomonadati</taxon>
        <taxon>Pseudomonadota</taxon>
        <taxon>Gammaproteobacteria</taxon>
        <taxon>Vibrionales</taxon>
        <taxon>Vibrionaceae</taxon>
        <taxon>Vibrio</taxon>
    </lineage>
</organism>
<gene>
    <name evidence="1" type="ORF">EAY07_12990</name>
</gene>
<dbReference type="AlphaFoldDB" id="A0AAW4AGJ1"/>
<reference evidence="1 2" key="1">
    <citation type="journal article" date="2021" name="PeerJ">
        <title>Analysis of 44 Vibrio anguillarum genomes reveals high genetic diversity.</title>
        <authorList>
            <person name="Hansen M.J."/>
            <person name="Dalsgaard I."/>
        </authorList>
    </citation>
    <scope>NUCLEOTIDE SEQUENCE [LARGE SCALE GENOMIC DNA]</scope>
    <source>
        <strain evidence="1 2">17-16730-2A</strain>
    </source>
</reference>
<dbReference type="InterPro" id="IPR006944">
    <property type="entry name" value="Phage/GTA_portal"/>
</dbReference>
<name>A0AAW4AGJ1_VIBAN</name>
<accession>A0AAW4AGJ1</accession>
<dbReference type="Pfam" id="PF04860">
    <property type="entry name" value="Phage_portal"/>
    <property type="match status" value="1"/>
</dbReference>